<organism evidence="2 3">
    <name type="scientific">Rhodamnia argentea</name>
    <dbReference type="NCBI Taxonomy" id="178133"/>
    <lineage>
        <taxon>Eukaryota</taxon>
        <taxon>Viridiplantae</taxon>
        <taxon>Streptophyta</taxon>
        <taxon>Embryophyta</taxon>
        <taxon>Tracheophyta</taxon>
        <taxon>Spermatophyta</taxon>
        <taxon>Magnoliopsida</taxon>
        <taxon>eudicotyledons</taxon>
        <taxon>Gunneridae</taxon>
        <taxon>Pentapetalae</taxon>
        <taxon>rosids</taxon>
        <taxon>malvids</taxon>
        <taxon>Myrtales</taxon>
        <taxon>Myrtaceae</taxon>
        <taxon>Myrtoideae</taxon>
        <taxon>Myrteae</taxon>
        <taxon>Australasian group</taxon>
        <taxon>Rhodamnia</taxon>
    </lineage>
</organism>
<evidence type="ECO:0000313" key="3">
    <source>
        <dbReference type="RefSeq" id="XP_030552050.1"/>
    </source>
</evidence>
<reference evidence="3" key="1">
    <citation type="submission" date="2025-04" db="UniProtKB">
        <authorList>
            <consortium name="RefSeq"/>
        </authorList>
    </citation>
    <scope>IDENTIFICATION</scope>
    <source>
        <tissue evidence="4">Leaf</tissue>
    </source>
</reference>
<evidence type="ECO:0000313" key="2">
    <source>
        <dbReference type="Proteomes" id="UP000827889"/>
    </source>
</evidence>
<feature type="region of interest" description="Disordered" evidence="1">
    <location>
        <begin position="466"/>
        <end position="504"/>
    </location>
</feature>
<keyword evidence="2" id="KW-1185">Reference proteome</keyword>
<dbReference type="KEGG" id="rarg:115756421"/>
<feature type="region of interest" description="Disordered" evidence="1">
    <location>
        <begin position="370"/>
        <end position="427"/>
    </location>
</feature>
<accession>A0A8B8QY94</accession>
<feature type="compositionally biased region" description="Polar residues" evidence="1">
    <location>
        <begin position="271"/>
        <end position="290"/>
    </location>
</feature>
<dbReference type="Proteomes" id="UP000827889">
    <property type="component" value="Chromosome 6"/>
</dbReference>
<sequence length="504" mass="55116">MGETTAASNAALQVSVSFGRFEGDSLSWEKWSSFSPNKYMEEVEKCAAPGSVAMKRAYFEAHYKKIAAQKAELLDEEKRMMDDSLRTGENNGDLNRDDDEATFEINAHEDQSHSGAIKQEMSLLAETNVLYSEDPNEDDLITIECQSSLVVGVQVEPERNLEITGLGKPEEINLVKEVVEVRDNIERPEEYNLVKDVQEVVPPIGSQDDVKEVQPHCEIETKATPKYEVRSAKSNKPKLPQKISGASKEQNAAVRKKKPQSPMMKAPKVTTPRQLRPSASTTPIASSLKSLSKPGVSPSPAKGKNLAKGEKKNAVPKALHMSIALGSTNSHPASPATRKSFIMERMGDKDIVKRAFKMFQHNYVGLKLSGEESEQVLSGEEEPKASIPLIKQKESGGPLKAGSGARKASHPASSSYGSRSDERAGKVTEVPLFMKKLKERSTAVDKGKPQYPTKLKIAFCQEEKKAGHKNSIPGLTRGGTSISGQPRHSKLTNGLKKVVDKAEV</sequence>
<evidence type="ECO:0000313" key="4">
    <source>
        <dbReference type="RefSeq" id="XP_048135955.1"/>
    </source>
</evidence>
<dbReference type="RefSeq" id="XP_048135955.1">
    <property type="nucleotide sequence ID" value="XM_048279998.1"/>
</dbReference>
<dbReference type="RefSeq" id="XP_030552050.1">
    <property type="nucleotide sequence ID" value="XM_030696190.1"/>
</dbReference>
<dbReference type="PANTHER" id="PTHR47286">
    <property type="entry name" value="F3I6.9 PROTEIN"/>
    <property type="match status" value="1"/>
</dbReference>
<evidence type="ECO:0000256" key="1">
    <source>
        <dbReference type="SAM" id="MobiDB-lite"/>
    </source>
</evidence>
<gene>
    <name evidence="3 4" type="primary">LOC115756421</name>
</gene>
<dbReference type="OrthoDB" id="621651at2759"/>
<dbReference type="PANTHER" id="PTHR47286:SF2">
    <property type="entry name" value="F3I6.9 PROTEIN"/>
    <property type="match status" value="1"/>
</dbReference>
<dbReference type="GeneID" id="115756421"/>
<proteinExistence type="predicted"/>
<protein>
    <submittedName>
        <fullName evidence="3 4">Protein WVD2-like 7 isoform X1</fullName>
    </submittedName>
</protein>
<name>A0A8B8QY94_9MYRT</name>
<feature type="compositionally biased region" description="Basic and acidic residues" evidence="1">
    <location>
        <begin position="221"/>
        <end position="231"/>
    </location>
</feature>
<dbReference type="AlphaFoldDB" id="A0A8B8QY94"/>
<feature type="region of interest" description="Disordered" evidence="1">
    <location>
        <begin position="221"/>
        <end position="340"/>
    </location>
</feature>